<dbReference type="Pfam" id="PF13589">
    <property type="entry name" value="HATPase_c_3"/>
    <property type="match status" value="1"/>
</dbReference>
<dbReference type="AlphaFoldDB" id="A0A915ER98"/>
<feature type="domain" description="AAA-ATPase-like" evidence="1">
    <location>
        <begin position="215"/>
        <end position="345"/>
    </location>
</feature>
<dbReference type="Gene3D" id="3.30.565.10">
    <property type="entry name" value="Histidine kinase-like ATPase, C-terminal domain"/>
    <property type="match status" value="1"/>
</dbReference>
<protein>
    <submittedName>
        <fullName evidence="3">AAA-ATPase-like domain-containing protein</fullName>
    </submittedName>
</protein>
<dbReference type="InterPro" id="IPR018631">
    <property type="entry name" value="AAA-ATPase-like_dom"/>
</dbReference>
<dbReference type="WBParaSite" id="jg8946">
    <property type="protein sequence ID" value="jg8946"/>
    <property type="gene ID" value="jg8946"/>
</dbReference>
<organism evidence="2 3">
    <name type="scientific">Ditylenchus dipsaci</name>
    <dbReference type="NCBI Taxonomy" id="166011"/>
    <lineage>
        <taxon>Eukaryota</taxon>
        <taxon>Metazoa</taxon>
        <taxon>Ecdysozoa</taxon>
        <taxon>Nematoda</taxon>
        <taxon>Chromadorea</taxon>
        <taxon>Rhabditida</taxon>
        <taxon>Tylenchina</taxon>
        <taxon>Tylenchomorpha</taxon>
        <taxon>Sphaerularioidea</taxon>
        <taxon>Anguinidae</taxon>
        <taxon>Anguininae</taxon>
        <taxon>Ditylenchus</taxon>
    </lineage>
</organism>
<keyword evidence="2" id="KW-1185">Reference proteome</keyword>
<proteinExistence type="predicted"/>
<dbReference type="SUPFAM" id="SSF55874">
    <property type="entry name" value="ATPase domain of HSP90 chaperone/DNA topoisomerase II/histidine kinase"/>
    <property type="match status" value="1"/>
</dbReference>
<evidence type="ECO:0000259" key="1">
    <source>
        <dbReference type="Pfam" id="PF09820"/>
    </source>
</evidence>
<dbReference type="PANTHER" id="PTHR34825:SF1">
    <property type="entry name" value="AAA-ATPASE-LIKE DOMAIN-CONTAINING PROTEIN"/>
    <property type="match status" value="1"/>
</dbReference>
<reference evidence="3" key="1">
    <citation type="submission" date="2022-11" db="UniProtKB">
        <authorList>
            <consortium name="WormBaseParasite"/>
        </authorList>
    </citation>
    <scope>IDENTIFICATION</scope>
</reference>
<evidence type="ECO:0000313" key="3">
    <source>
        <dbReference type="WBParaSite" id="jg8946"/>
    </source>
</evidence>
<dbReference type="InterPro" id="IPR036890">
    <property type="entry name" value="HATPase_C_sf"/>
</dbReference>
<dbReference type="Pfam" id="PF09820">
    <property type="entry name" value="AAA-ATPase_like"/>
    <property type="match status" value="1"/>
</dbReference>
<name>A0A915ER98_9BILA</name>
<evidence type="ECO:0000313" key="2">
    <source>
        <dbReference type="Proteomes" id="UP000887574"/>
    </source>
</evidence>
<sequence>MSSIRKFPKEAVELVDKTLKECQNDPSVKRNTLKELLEKAYDSVKTFDGLNLSNEHTTNFIIKVTADKTTRTLRIEDKGCGMSRTQMTELNIKLADPTNDEQAPAAHKLGFLSALNIADRIQIQSKKHGDTKANELDVSWTPSTDHSAAKMEGTLNQVFEPTINVLMQGQKRKYSSLSVNTGVVSFEAIVSSDAFVDKSLMLKTFLEGDHAPPVLMIHLDLSNVTGSTIKQFEVSMETAIQECFDQHIYLVNALAAQQQTCLPSEQEVVGIDLARFKKIYGGQEKLTKEVIALIDESDSPIHKAIQNGVDVRKVSNLLSNILQCFVKKNNRHLHRALLTGLTGMAANADSCLNNIKICKFQQDHPYSSYYGFTAQEVDGLLTNFQVPRPELVKQSYGGYSKEDLQLLIEWVRDDVQRLLEGKELPLDYNEDFTLDDFEGWKSDDVERS</sequence>
<dbReference type="PANTHER" id="PTHR34825">
    <property type="entry name" value="CONSERVED PROTEIN, WITH A WEAK D-GALACTARATE DEHYDRATASE/ALTRONATE HYDROLASE DOMAIN"/>
    <property type="match status" value="1"/>
</dbReference>
<accession>A0A915ER98</accession>
<dbReference type="Proteomes" id="UP000887574">
    <property type="component" value="Unplaced"/>
</dbReference>